<reference evidence="1" key="1">
    <citation type="submission" date="2016-01" db="EMBL/GenBank/DDBJ databases">
        <authorList>
            <person name="Peeters C."/>
        </authorList>
    </citation>
    <scope>NUCLEOTIDE SEQUENCE [LARGE SCALE GENOMIC DNA]</scope>
    <source>
        <strain evidence="1">LMG 29326</strain>
    </source>
</reference>
<dbReference type="AlphaFoldDB" id="A0A158C8V4"/>
<accession>A0A158C8V4</accession>
<keyword evidence="2" id="KW-1185">Reference proteome</keyword>
<gene>
    <name evidence="1" type="ORF">AWB83_04107</name>
</gene>
<sequence length="86" mass="8892">MLKIDNLAVSKELDRDEMGAIVGGTSIFQNNGINSNYQGGGVSFASPQTNIAPVTQVDASTHTDVDVKDITKSLTAVGSLLGGVKL</sequence>
<comment type="caution">
    <text evidence="1">The sequence shown here is derived from an EMBL/GenBank/DDBJ whole genome shotgun (WGS) entry which is preliminary data.</text>
</comment>
<dbReference type="OrthoDB" id="9132681at2"/>
<evidence type="ECO:0000313" key="2">
    <source>
        <dbReference type="Proteomes" id="UP000054978"/>
    </source>
</evidence>
<evidence type="ECO:0000313" key="1">
    <source>
        <dbReference type="EMBL" id="SAK78739.1"/>
    </source>
</evidence>
<protein>
    <recommendedName>
        <fullName evidence="3">Bacteriocin</fullName>
    </recommendedName>
</protein>
<organism evidence="1 2">
    <name type="scientific">Caballeronia ptereochthonis</name>
    <dbReference type="NCBI Taxonomy" id="1777144"/>
    <lineage>
        <taxon>Bacteria</taxon>
        <taxon>Pseudomonadati</taxon>
        <taxon>Pseudomonadota</taxon>
        <taxon>Betaproteobacteria</taxon>
        <taxon>Burkholderiales</taxon>
        <taxon>Burkholderiaceae</taxon>
        <taxon>Caballeronia</taxon>
    </lineage>
</organism>
<dbReference type="Proteomes" id="UP000054978">
    <property type="component" value="Unassembled WGS sequence"/>
</dbReference>
<dbReference type="EMBL" id="FCOB02000019">
    <property type="protein sequence ID" value="SAK78739.1"/>
    <property type="molecule type" value="Genomic_DNA"/>
</dbReference>
<evidence type="ECO:0008006" key="3">
    <source>
        <dbReference type="Google" id="ProtNLM"/>
    </source>
</evidence>
<name>A0A158C8V4_9BURK</name>
<proteinExistence type="predicted"/>
<dbReference type="RefSeq" id="WP_087047480.1">
    <property type="nucleotide sequence ID" value="NZ_FCOB02000019.1"/>
</dbReference>